<protein>
    <submittedName>
        <fullName evidence="1">Uncharacterized protein</fullName>
    </submittedName>
</protein>
<gene>
    <name evidence="1" type="ORF">G2W53_039823</name>
</gene>
<dbReference type="AlphaFoldDB" id="A0A834STZ4"/>
<organism evidence="1 2">
    <name type="scientific">Senna tora</name>
    <dbReference type="NCBI Taxonomy" id="362788"/>
    <lineage>
        <taxon>Eukaryota</taxon>
        <taxon>Viridiplantae</taxon>
        <taxon>Streptophyta</taxon>
        <taxon>Embryophyta</taxon>
        <taxon>Tracheophyta</taxon>
        <taxon>Spermatophyta</taxon>
        <taxon>Magnoliopsida</taxon>
        <taxon>eudicotyledons</taxon>
        <taxon>Gunneridae</taxon>
        <taxon>Pentapetalae</taxon>
        <taxon>rosids</taxon>
        <taxon>fabids</taxon>
        <taxon>Fabales</taxon>
        <taxon>Fabaceae</taxon>
        <taxon>Caesalpinioideae</taxon>
        <taxon>Cassia clade</taxon>
        <taxon>Senna</taxon>
    </lineage>
</organism>
<comment type="caution">
    <text evidence="1">The sequence shown here is derived from an EMBL/GenBank/DDBJ whole genome shotgun (WGS) entry which is preliminary data.</text>
</comment>
<reference evidence="1" key="1">
    <citation type="submission" date="2020-09" db="EMBL/GenBank/DDBJ databases">
        <title>Genome-Enabled Discovery of Anthraquinone Biosynthesis in Senna tora.</title>
        <authorList>
            <person name="Kang S.-H."/>
            <person name="Pandey R.P."/>
            <person name="Lee C.-M."/>
            <person name="Sim J.-S."/>
            <person name="Jeong J.-T."/>
            <person name="Choi B.-S."/>
            <person name="Jung M."/>
            <person name="Ginzburg D."/>
            <person name="Zhao K."/>
            <person name="Won S.Y."/>
            <person name="Oh T.-J."/>
            <person name="Yu Y."/>
            <person name="Kim N.-H."/>
            <person name="Lee O.R."/>
            <person name="Lee T.-H."/>
            <person name="Bashyal P."/>
            <person name="Kim T.-S."/>
            <person name="Lee W.-H."/>
            <person name="Kawkins C."/>
            <person name="Kim C.-K."/>
            <person name="Kim J.S."/>
            <person name="Ahn B.O."/>
            <person name="Rhee S.Y."/>
            <person name="Sohng J.K."/>
        </authorList>
    </citation>
    <scope>NUCLEOTIDE SEQUENCE</scope>
    <source>
        <tissue evidence="1">Leaf</tissue>
    </source>
</reference>
<proteinExistence type="predicted"/>
<evidence type="ECO:0000313" key="2">
    <source>
        <dbReference type="Proteomes" id="UP000634136"/>
    </source>
</evidence>
<sequence>MQERGNREGIKGRRRGCDLRESREKRIEKGRATIAING</sequence>
<dbReference type="EMBL" id="JAAIUW010000012">
    <property type="protein sequence ID" value="KAF7807662.1"/>
    <property type="molecule type" value="Genomic_DNA"/>
</dbReference>
<name>A0A834STZ4_9FABA</name>
<evidence type="ECO:0000313" key="1">
    <source>
        <dbReference type="EMBL" id="KAF7807662.1"/>
    </source>
</evidence>
<keyword evidence="2" id="KW-1185">Reference proteome</keyword>
<accession>A0A834STZ4</accession>
<dbReference type="Proteomes" id="UP000634136">
    <property type="component" value="Unassembled WGS sequence"/>
</dbReference>